<protein>
    <recommendedName>
        <fullName evidence="2">NB-ARC domain-containing protein</fullName>
    </recommendedName>
</protein>
<evidence type="ECO:0000256" key="1">
    <source>
        <dbReference type="SAM" id="MobiDB-lite"/>
    </source>
</evidence>
<gene>
    <name evidence="3" type="ORF">LIER_21450</name>
</gene>
<keyword evidence="4" id="KW-1185">Reference proteome</keyword>
<dbReference type="SUPFAM" id="SSF52540">
    <property type="entry name" value="P-loop containing nucleoside triphosphate hydrolases"/>
    <property type="match status" value="1"/>
</dbReference>
<reference evidence="3 4" key="1">
    <citation type="submission" date="2024-01" db="EMBL/GenBank/DDBJ databases">
        <title>The complete chloroplast genome sequence of Lithospermum erythrorhizon: insights into the phylogenetic relationship among Boraginaceae species and the maternal lineages of purple gromwells.</title>
        <authorList>
            <person name="Okada T."/>
            <person name="Watanabe K."/>
        </authorList>
    </citation>
    <scope>NUCLEOTIDE SEQUENCE [LARGE SCALE GENOMIC DNA]</scope>
</reference>
<dbReference type="AlphaFoldDB" id="A0AAV3QRH0"/>
<sequence length="131" mass="14955">MSSSDEHTLKFKKPSSTPSKPTWVNQKSDGRDDNPWYCNVRSFSIFRNSKATLKVKQRLRPLRLQPHVGYPAPIEQRPFRSPLEVIGFRSRLQVEERVMKALLDDEIPVLAVCGMGGVGKTTMVKKARYPL</sequence>
<dbReference type="EMBL" id="BAABME010005662">
    <property type="protein sequence ID" value="GAA0166253.1"/>
    <property type="molecule type" value="Genomic_DNA"/>
</dbReference>
<dbReference type="InterPro" id="IPR027417">
    <property type="entry name" value="P-loop_NTPase"/>
</dbReference>
<evidence type="ECO:0000313" key="4">
    <source>
        <dbReference type="Proteomes" id="UP001454036"/>
    </source>
</evidence>
<organism evidence="3 4">
    <name type="scientific">Lithospermum erythrorhizon</name>
    <name type="common">Purple gromwell</name>
    <name type="synonym">Lithospermum officinale var. erythrorhizon</name>
    <dbReference type="NCBI Taxonomy" id="34254"/>
    <lineage>
        <taxon>Eukaryota</taxon>
        <taxon>Viridiplantae</taxon>
        <taxon>Streptophyta</taxon>
        <taxon>Embryophyta</taxon>
        <taxon>Tracheophyta</taxon>
        <taxon>Spermatophyta</taxon>
        <taxon>Magnoliopsida</taxon>
        <taxon>eudicotyledons</taxon>
        <taxon>Gunneridae</taxon>
        <taxon>Pentapetalae</taxon>
        <taxon>asterids</taxon>
        <taxon>lamiids</taxon>
        <taxon>Boraginales</taxon>
        <taxon>Boraginaceae</taxon>
        <taxon>Boraginoideae</taxon>
        <taxon>Lithospermeae</taxon>
        <taxon>Lithospermum</taxon>
    </lineage>
</organism>
<comment type="caution">
    <text evidence="3">The sequence shown here is derived from an EMBL/GenBank/DDBJ whole genome shotgun (WGS) entry which is preliminary data.</text>
</comment>
<dbReference type="InterPro" id="IPR002182">
    <property type="entry name" value="NB-ARC"/>
</dbReference>
<dbReference type="GO" id="GO:0043531">
    <property type="term" value="F:ADP binding"/>
    <property type="evidence" value="ECO:0007669"/>
    <property type="project" value="InterPro"/>
</dbReference>
<name>A0AAV3QRH0_LITER</name>
<feature type="domain" description="NB-ARC" evidence="2">
    <location>
        <begin position="96"/>
        <end position="127"/>
    </location>
</feature>
<dbReference type="Gene3D" id="3.40.50.300">
    <property type="entry name" value="P-loop containing nucleotide triphosphate hydrolases"/>
    <property type="match status" value="1"/>
</dbReference>
<accession>A0AAV3QRH0</accession>
<evidence type="ECO:0000313" key="3">
    <source>
        <dbReference type="EMBL" id="GAA0166253.1"/>
    </source>
</evidence>
<proteinExistence type="predicted"/>
<dbReference type="Proteomes" id="UP001454036">
    <property type="component" value="Unassembled WGS sequence"/>
</dbReference>
<evidence type="ECO:0000259" key="2">
    <source>
        <dbReference type="Pfam" id="PF00931"/>
    </source>
</evidence>
<feature type="region of interest" description="Disordered" evidence="1">
    <location>
        <begin position="1"/>
        <end position="33"/>
    </location>
</feature>
<dbReference type="Pfam" id="PF00931">
    <property type="entry name" value="NB-ARC"/>
    <property type="match status" value="1"/>
</dbReference>